<gene>
    <name evidence="1" type="ORF">UFOVP972_80</name>
</gene>
<sequence length="121" mass="14218">MSRVEDLDHLFELGLIDRAQWTVDRYRILRDLGAVESLDRAEVELICPFFAQHLSTYVVTVRLSKGWTVYPDYRLVLDEGLTLRLNEWTSMSPYMMGLPDRVQATCFSFTQMVDHLFRPQD</sequence>
<accession>A0A6J5PVC1</accession>
<proteinExistence type="predicted"/>
<name>A0A6J5PVC1_9CAUD</name>
<organism evidence="1">
    <name type="scientific">uncultured Caudovirales phage</name>
    <dbReference type="NCBI Taxonomy" id="2100421"/>
    <lineage>
        <taxon>Viruses</taxon>
        <taxon>Duplodnaviria</taxon>
        <taxon>Heunggongvirae</taxon>
        <taxon>Uroviricota</taxon>
        <taxon>Caudoviricetes</taxon>
        <taxon>Peduoviridae</taxon>
        <taxon>Maltschvirus</taxon>
        <taxon>Maltschvirus maltsch</taxon>
    </lineage>
</organism>
<reference evidence="1" key="1">
    <citation type="submission" date="2020-05" db="EMBL/GenBank/DDBJ databases">
        <authorList>
            <person name="Chiriac C."/>
            <person name="Salcher M."/>
            <person name="Ghai R."/>
            <person name="Kavagutti S V."/>
        </authorList>
    </citation>
    <scope>NUCLEOTIDE SEQUENCE</scope>
</reference>
<protein>
    <submittedName>
        <fullName evidence="1">Uncharacterized protein</fullName>
    </submittedName>
</protein>
<evidence type="ECO:0000313" key="1">
    <source>
        <dbReference type="EMBL" id="CAB4174807.1"/>
    </source>
</evidence>
<dbReference type="EMBL" id="LR796923">
    <property type="protein sequence ID" value="CAB4174807.1"/>
    <property type="molecule type" value="Genomic_DNA"/>
</dbReference>